<organism evidence="3 4">
    <name type="scientific">Haloarchaeobius litoreus</name>
    <dbReference type="NCBI Taxonomy" id="755306"/>
    <lineage>
        <taxon>Archaea</taxon>
        <taxon>Methanobacteriati</taxon>
        <taxon>Methanobacteriota</taxon>
        <taxon>Stenosarchaea group</taxon>
        <taxon>Halobacteria</taxon>
        <taxon>Halobacteriales</taxon>
        <taxon>Halorubellaceae</taxon>
        <taxon>Haloarchaeobius</taxon>
    </lineage>
</organism>
<gene>
    <name evidence="3" type="ORF">ACFSBL_19220</name>
</gene>
<evidence type="ECO:0000313" key="4">
    <source>
        <dbReference type="Proteomes" id="UP001597034"/>
    </source>
</evidence>
<reference evidence="3 4" key="1">
    <citation type="journal article" date="2019" name="Int. J. Syst. Evol. Microbiol.">
        <title>The Global Catalogue of Microorganisms (GCM) 10K type strain sequencing project: providing services to taxonomists for standard genome sequencing and annotation.</title>
        <authorList>
            <consortium name="The Broad Institute Genomics Platform"/>
            <consortium name="The Broad Institute Genome Sequencing Center for Infectious Disease"/>
            <person name="Wu L."/>
            <person name="Ma J."/>
        </authorList>
    </citation>
    <scope>NUCLEOTIDE SEQUENCE [LARGE SCALE GENOMIC DNA]</scope>
    <source>
        <strain evidence="3 4">CGMCC 1.10390</strain>
    </source>
</reference>
<dbReference type="SUPFAM" id="SSF56801">
    <property type="entry name" value="Acetyl-CoA synthetase-like"/>
    <property type="match status" value="1"/>
</dbReference>
<dbReference type="Pfam" id="PF13193">
    <property type="entry name" value="AMP-binding_C"/>
    <property type="match status" value="1"/>
</dbReference>
<dbReference type="PANTHER" id="PTHR43767:SF1">
    <property type="entry name" value="NONRIBOSOMAL PEPTIDE SYNTHASE PES1 (EUROFUNG)-RELATED"/>
    <property type="match status" value="1"/>
</dbReference>
<dbReference type="InterPro" id="IPR045851">
    <property type="entry name" value="AMP-bd_C_sf"/>
</dbReference>
<dbReference type="Pfam" id="PF00501">
    <property type="entry name" value="AMP-binding"/>
    <property type="match status" value="1"/>
</dbReference>
<dbReference type="InterPro" id="IPR042099">
    <property type="entry name" value="ANL_N_sf"/>
</dbReference>
<dbReference type="InterPro" id="IPR000873">
    <property type="entry name" value="AMP-dep_synth/lig_dom"/>
</dbReference>
<evidence type="ECO:0000259" key="2">
    <source>
        <dbReference type="Pfam" id="PF13193"/>
    </source>
</evidence>
<feature type="domain" description="AMP-binding enzyme C-terminal" evidence="2">
    <location>
        <begin position="465"/>
        <end position="541"/>
    </location>
</feature>
<dbReference type="Gene3D" id="3.30.300.30">
    <property type="match status" value="1"/>
</dbReference>
<evidence type="ECO:0000313" key="3">
    <source>
        <dbReference type="EMBL" id="MFD1647829.1"/>
    </source>
</evidence>
<dbReference type="RefSeq" id="WP_256401693.1">
    <property type="nucleotide sequence ID" value="NZ_JANHJR010000004.1"/>
</dbReference>
<dbReference type="PROSITE" id="PS00455">
    <property type="entry name" value="AMP_BINDING"/>
    <property type="match status" value="1"/>
</dbReference>
<accession>A0ABD6DNA3</accession>
<evidence type="ECO:0000259" key="1">
    <source>
        <dbReference type="Pfam" id="PF00501"/>
    </source>
</evidence>
<protein>
    <submittedName>
        <fullName evidence="3">(2,3-dihydroxybenzoyl)adenylate synthase</fullName>
    </submittedName>
</protein>
<proteinExistence type="predicted"/>
<dbReference type="PANTHER" id="PTHR43767">
    <property type="entry name" value="LONG-CHAIN-FATTY-ACID--COA LIGASE"/>
    <property type="match status" value="1"/>
</dbReference>
<dbReference type="InterPro" id="IPR050237">
    <property type="entry name" value="ATP-dep_AMP-bd_enzyme"/>
</dbReference>
<keyword evidence="4" id="KW-1185">Reference proteome</keyword>
<name>A0ABD6DNA3_9EURY</name>
<dbReference type="GO" id="GO:0016878">
    <property type="term" value="F:acid-thiol ligase activity"/>
    <property type="evidence" value="ECO:0007669"/>
    <property type="project" value="UniProtKB-ARBA"/>
</dbReference>
<dbReference type="EMBL" id="JBHUDO010000004">
    <property type="protein sequence ID" value="MFD1647829.1"/>
    <property type="molecule type" value="Genomic_DNA"/>
</dbReference>
<sequence>MAGYESATLDIDGYVPFSEERCRQYIEDGHWRNLTFHDVLDRAADDQPDRTAVIGPHRELSYGDLQTRSRQLAAALVENLGLEVGDMAVFQFPNCTEFVEAFFACSRAGVVPVMLLPRHRAAEATHVTNLTDAKAFFTAGDRYEMGFDHVGLVDDIAADCDSLEHRVAVCDETVPDGWHSFDDLFEPDGTDAADDIEVNPFDPGLMLLSGGTTGMPKGIPRTHNDYVFQWEYMASVSEVEDDWVSFPSVPIGHNASLNCIVGATFWAGGTLAVEPNLKPESLMALIERVGGNYTLPIPTQLIDILEHPKLDEYDLSSLEVVMSGGQKVRPKAVYDFVDNWDVGFENIFGMAEGPLICTRPDDDVDVQAHTVGRPIAPDADEVKIVDERREEEVQQGEAGELAVRGPGFFTGYFRNEEENSENFDEDGWFYTEDVLRLNDDGNFEVFGRMKDTIIRGGENIYAPGIEDEIIEHPSVMNVAVIGMPDERLGERPCAFIELEPDAEAVTVDSLSTFLDERGIAVFKHPERVEIVDEIPRTEVGKIAKVSLEERITQQLKSEGVLPEEY</sequence>
<dbReference type="InterPro" id="IPR020845">
    <property type="entry name" value="AMP-binding_CS"/>
</dbReference>
<dbReference type="Proteomes" id="UP001597034">
    <property type="component" value="Unassembled WGS sequence"/>
</dbReference>
<dbReference type="InterPro" id="IPR025110">
    <property type="entry name" value="AMP-bd_C"/>
</dbReference>
<feature type="domain" description="AMP-dependent synthetase/ligase" evidence="1">
    <location>
        <begin position="40"/>
        <end position="413"/>
    </location>
</feature>
<comment type="caution">
    <text evidence="3">The sequence shown here is derived from an EMBL/GenBank/DDBJ whole genome shotgun (WGS) entry which is preliminary data.</text>
</comment>
<dbReference type="AlphaFoldDB" id="A0ABD6DNA3"/>
<dbReference type="Gene3D" id="3.40.50.12780">
    <property type="entry name" value="N-terminal domain of ligase-like"/>
    <property type="match status" value="1"/>
</dbReference>